<evidence type="ECO:0008006" key="4">
    <source>
        <dbReference type="Google" id="ProtNLM"/>
    </source>
</evidence>
<evidence type="ECO:0000313" key="2">
    <source>
        <dbReference type="EMBL" id="KAJ4963016.1"/>
    </source>
</evidence>
<accession>A0A9Q0K4P2</accession>
<keyword evidence="1" id="KW-0175">Coiled coil</keyword>
<comment type="caution">
    <text evidence="2">The sequence shown here is derived from an EMBL/GenBank/DDBJ whole genome shotgun (WGS) entry which is preliminary data.</text>
</comment>
<evidence type="ECO:0000313" key="3">
    <source>
        <dbReference type="Proteomes" id="UP001141806"/>
    </source>
</evidence>
<dbReference type="AlphaFoldDB" id="A0A9Q0K4P2"/>
<proteinExistence type="predicted"/>
<feature type="coiled-coil region" evidence="1">
    <location>
        <begin position="44"/>
        <end position="102"/>
    </location>
</feature>
<gene>
    <name evidence="2" type="ORF">NE237_022955</name>
</gene>
<dbReference type="Proteomes" id="UP001141806">
    <property type="component" value="Unassembled WGS sequence"/>
</dbReference>
<feature type="coiled-coil region" evidence="1">
    <location>
        <begin position="139"/>
        <end position="250"/>
    </location>
</feature>
<evidence type="ECO:0000256" key="1">
    <source>
        <dbReference type="SAM" id="Coils"/>
    </source>
</evidence>
<protein>
    <recommendedName>
        <fullName evidence="4">Protein At-4/1-like</fullName>
    </recommendedName>
</protein>
<keyword evidence="3" id="KW-1185">Reference proteome</keyword>
<dbReference type="OrthoDB" id="1932629at2759"/>
<sequence>MAATGDEEMESLFSSFDQIYEDVTQCTTEIQSLKLSFNAEVKRREALEITCNSLKSDNERLLKLYIETINKVADQLEQRAKCQSLKEELKKMKAEHLSKQNEHKRAAELLKEEQVRKITYLETQVRCSLQKQVENEATINQLCRDLAAHKNHIEALIKRLEQVHAAVESKYYHEIQDLKDWILVEQEEKNELNKKLLKTEKELLISNTKMGEQRLDLTSHRHVETLKQKIMKLRKENEVLKRQLHTFEDH</sequence>
<organism evidence="2 3">
    <name type="scientific">Protea cynaroides</name>
    <dbReference type="NCBI Taxonomy" id="273540"/>
    <lineage>
        <taxon>Eukaryota</taxon>
        <taxon>Viridiplantae</taxon>
        <taxon>Streptophyta</taxon>
        <taxon>Embryophyta</taxon>
        <taxon>Tracheophyta</taxon>
        <taxon>Spermatophyta</taxon>
        <taxon>Magnoliopsida</taxon>
        <taxon>Proteales</taxon>
        <taxon>Proteaceae</taxon>
        <taxon>Protea</taxon>
    </lineage>
</organism>
<name>A0A9Q0K4P2_9MAGN</name>
<reference evidence="2" key="1">
    <citation type="journal article" date="2023" name="Plant J.">
        <title>The genome of the king protea, Protea cynaroides.</title>
        <authorList>
            <person name="Chang J."/>
            <person name="Duong T.A."/>
            <person name="Schoeman C."/>
            <person name="Ma X."/>
            <person name="Roodt D."/>
            <person name="Barker N."/>
            <person name="Li Z."/>
            <person name="Van de Peer Y."/>
            <person name="Mizrachi E."/>
        </authorList>
    </citation>
    <scope>NUCLEOTIDE SEQUENCE</scope>
    <source>
        <tissue evidence="2">Young leaves</tissue>
    </source>
</reference>
<dbReference type="EMBL" id="JAMYWD010000008">
    <property type="protein sequence ID" value="KAJ4963016.1"/>
    <property type="molecule type" value="Genomic_DNA"/>
</dbReference>